<dbReference type="SUPFAM" id="SSF69572">
    <property type="entry name" value="Activating enzymes of the ubiquitin-like proteins"/>
    <property type="match status" value="1"/>
</dbReference>
<keyword evidence="14" id="KW-1185">Reference proteome</keyword>
<evidence type="ECO:0000313" key="13">
    <source>
        <dbReference type="EMBL" id="RUO49254.1"/>
    </source>
</evidence>
<feature type="transmembrane region" description="Helical" evidence="11">
    <location>
        <begin position="239"/>
        <end position="258"/>
    </location>
</feature>
<dbReference type="InterPro" id="IPR035985">
    <property type="entry name" value="Ubiquitin-activating_enz"/>
</dbReference>
<feature type="domain" description="THIF-type NAD/FAD binding fold" evidence="12">
    <location>
        <begin position="17"/>
        <end position="164"/>
    </location>
</feature>
<accession>A0A432XKP1</accession>
<name>A0A432XKP1_9GAMM</name>
<dbReference type="GO" id="GO:0061504">
    <property type="term" value="P:cyclic threonylcarbamoyladenosine biosynthetic process"/>
    <property type="evidence" value="ECO:0007669"/>
    <property type="project" value="TreeGrafter"/>
</dbReference>
<dbReference type="GO" id="GO:0016020">
    <property type="term" value="C:membrane"/>
    <property type="evidence" value="ECO:0007669"/>
    <property type="project" value="UniProtKB-SubCell"/>
</dbReference>
<evidence type="ECO:0000256" key="5">
    <source>
        <dbReference type="ARBA" id="ARBA00022741"/>
    </source>
</evidence>
<evidence type="ECO:0000256" key="8">
    <source>
        <dbReference type="ARBA" id="ARBA00023136"/>
    </source>
</evidence>
<proteinExistence type="inferred from homology"/>
<keyword evidence="8 11" id="KW-0472">Membrane</keyword>
<dbReference type="STRING" id="519452.SAMN04488139_0482"/>
<keyword evidence="3" id="KW-0436">Ligase</keyword>
<organism evidence="13 14">
    <name type="scientific">Pseudidiomarina donghaiensis</name>
    <dbReference type="NCBI Taxonomy" id="519452"/>
    <lineage>
        <taxon>Bacteria</taxon>
        <taxon>Pseudomonadati</taxon>
        <taxon>Pseudomonadota</taxon>
        <taxon>Gammaproteobacteria</taxon>
        <taxon>Alteromonadales</taxon>
        <taxon>Idiomarinaceae</taxon>
        <taxon>Pseudidiomarina</taxon>
    </lineage>
</organism>
<comment type="caution">
    <text evidence="13">The sequence shown here is derived from an EMBL/GenBank/DDBJ whole genome shotgun (WGS) entry which is preliminary data.</text>
</comment>
<comment type="similarity">
    <text evidence="2">Belongs to the HesA/MoeB/ThiF family.</text>
</comment>
<dbReference type="GO" id="GO:0008641">
    <property type="term" value="F:ubiquitin-like modifier activating enzyme activity"/>
    <property type="evidence" value="ECO:0007669"/>
    <property type="project" value="InterPro"/>
</dbReference>
<keyword evidence="7 11" id="KW-1133">Transmembrane helix</keyword>
<dbReference type="Pfam" id="PF00899">
    <property type="entry name" value="ThiF"/>
    <property type="match status" value="1"/>
</dbReference>
<dbReference type="CDD" id="cd00755">
    <property type="entry name" value="YgdL_like"/>
    <property type="match status" value="1"/>
</dbReference>
<evidence type="ECO:0000256" key="6">
    <source>
        <dbReference type="ARBA" id="ARBA00022840"/>
    </source>
</evidence>
<comment type="subcellular location">
    <subcellularLocation>
        <location evidence="1">Membrane</location>
        <topology evidence="1">Single-pass membrane protein</topology>
    </subcellularLocation>
</comment>
<dbReference type="FunFam" id="3.40.50.720:FF:000096">
    <property type="entry name" value="tRNA cyclic N6-threonylcarbamoyladenosine(37) synthase TcdA"/>
    <property type="match status" value="1"/>
</dbReference>
<dbReference type="InterPro" id="IPR000594">
    <property type="entry name" value="ThiF_NAD_FAD-bd"/>
</dbReference>
<evidence type="ECO:0000256" key="4">
    <source>
        <dbReference type="ARBA" id="ARBA00022692"/>
    </source>
</evidence>
<keyword evidence="6" id="KW-0067">ATP-binding</keyword>
<dbReference type="Proteomes" id="UP000286985">
    <property type="component" value="Unassembled WGS sequence"/>
</dbReference>
<dbReference type="PANTHER" id="PTHR43267:SF1">
    <property type="entry name" value="TRNA THREONYLCARBAMOYLADENOSINE DEHYDRATASE"/>
    <property type="match status" value="1"/>
</dbReference>
<evidence type="ECO:0000256" key="3">
    <source>
        <dbReference type="ARBA" id="ARBA00022598"/>
    </source>
</evidence>
<dbReference type="RefSeq" id="WP_092837052.1">
    <property type="nucleotide sequence ID" value="NZ_FPCF01000001.1"/>
</dbReference>
<dbReference type="PANTHER" id="PTHR43267">
    <property type="entry name" value="TRNA THREONYLCARBAMOYLADENOSINE DEHYDRATASE"/>
    <property type="match status" value="1"/>
</dbReference>
<dbReference type="InterPro" id="IPR045886">
    <property type="entry name" value="ThiF/MoeB/HesA"/>
</dbReference>
<evidence type="ECO:0000256" key="9">
    <source>
        <dbReference type="ARBA" id="ARBA00074884"/>
    </source>
</evidence>
<evidence type="ECO:0000259" key="12">
    <source>
        <dbReference type="Pfam" id="PF00899"/>
    </source>
</evidence>
<gene>
    <name evidence="13" type="ORF">CWE24_01735</name>
</gene>
<evidence type="ECO:0000256" key="7">
    <source>
        <dbReference type="ARBA" id="ARBA00022989"/>
    </source>
</evidence>
<protein>
    <recommendedName>
        <fullName evidence="9">tRNA threonylcarbamoyladenosine dehydratase</fullName>
    </recommendedName>
    <alternativeName>
        <fullName evidence="10">t(6)A37 dehydratase</fullName>
    </alternativeName>
</protein>
<dbReference type="EMBL" id="PIPU01000001">
    <property type="protein sequence ID" value="RUO49254.1"/>
    <property type="molecule type" value="Genomic_DNA"/>
</dbReference>
<dbReference type="GO" id="GO:0005524">
    <property type="term" value="F:ATP binding"/>
    <property type="evidence" value="ECO:0007669"/>
    <property type="project" value="UniProtKB-KW"/>
</dbReference>
<evidence type="ECO:0000256" key="2">
    <source>
        <dbReference type="ARBA" id="ARBA00009919"/>
    </source>
</evidence>
<keyword evidence="5" id="KW-0547">Nucleotide-binding</keyword>
<keyword evidence="4 11" id="KW-0812">Transmembrane</keyword>
<evidence type="ECO:0000256" key="1">
    <source>
        <dbReference type="ARBA" id="ARBA00004167"/>
    </source>
</evidence>
<evidence type="ECO:0000313" key="14">
    <source>
        <dbReference type="Proteomes" id="UP000286985"/>
    </source>
</evidence>
<dbReference type="AlphaFoldDB" id="A0A432XKP1"/>
<reference evidence="14" key="1">
    <citation type="journal article" date="2018" name="Front. Microbiol.">
        <title>Genome-Based Analysis Reveals the Taxonomy and Diversity of the Family Idiomarinaceae.</title>
        <authorList>
            <person name="Liu Y."/>
            <person name="Lai Q."/>
            <person name="Shao Z."/>
        </authorList>
    </citation>
    <scope>NUCLEOTIDE SEQUENCE [LARGE SCALE GENOMIC DNA]</scope>
    <source>
        <strain evidence="14">908033</strain>
    </source>
</reference>
<sequence>MTTEKNNQRFSGVERVYGHAAANQFSQHHVAVIGLGGVGSWAVEALARSGIGALTLIDLDDVCVTNMNRQLPALTSTVGQLKTEVLAARVRDINPDCQVRVIDDFLSADNLNEYLGSGDSGTPVTAVLDAIDSVSVKAALIAWCKRRKLPLVTCGGAGGQIDPSQVASADLAKATQDPLLAKVRSMLRRDYNFSKNPKRSFGVTAVYSTEQLRYPTADGEWSHAKPGAGSMRMNCATGFGAAMPVTTTFAMHAVALLLKKLVPA</sequence>
<evidence type="ECO:0000256" key="11">
    <source>
        <dbReference type="SAM" id="Phobius"/>
    </source>
</evidence>
<evidence type="ECO:0000256" key="10">
    <source>
        <dbReference type="ARBA" id="ARBA00083375"/>
    </source>
</evidence>
<dbReference type="GO" id="GO:0061503">
    <property type="term" value="F:tRNA threonylcarbamoyladenosine dehydratase"/>
    <property type="evidence" value="ECO:0007669"/>
    <property type="project" value="TreeGrafter"/>
</dbReference>
<dbReference type="OrthoDB" id="9804150at2"/>
<dbReference type="NCBIfam" id="NF011696">
    <property type="entry name" value="PRK15116.1"/>
    <property type="match status" value="1"/>
</dbReference>
<dbReference type="Gene3D" id="3.40.50.720">
    <property type="entry name" value="NAD(P)-binding Rossmann-like Domain"/>
    <property type="match status" value="1"/>
</dbReference>